<dbReference type="RefSeq" id="WP_243477741.1">
    <property type="nucleotide sequence ID" value="NZ_CP063982.1"/>
</dbReference>
<organism evidence="4 5">
    <name type="scientific">Orrella daihaiensis</name>
    <dbReference type="NCBI Taxonomy" id="2782176"/>
    <lineage>
        <taxon>Bacteria</taxon>
        <taxon>Pseudomonadati</taxon>
        <taxon>Pseudomonadota</taxon>
        <taxon>Betaproteobacteria</taxon>
        <taxon>Burkholderiales</taxon>
        <taxon>Alcaligenaceae</taxon>
        <taxon>Orrella</taxon>
    </lineage>
</organism>
<feature type="domain" description="MmgE/PrpD N-terminal" evidence="2">
    <location>
        <begin position="6"/>
        <end position="242"/>
    </location>
</feature>
<protein>
    <submittedName>
        <fullName evidence="4">MmgE/PrpD family protein</fullName>
    </submittedName>
</protein>
<accession>A0ABY4AGU5</accession>
<gene>
    <name evidence="4" type="ORF">DHf2319_08485</name>
</gene>
<comment type="similarity">
    <text evidence="1">Belongs to the PrpD family.</text>
</comment>
<reference evidence="4 5" key="1">
    <citation type="submission" date="2020-11" db="EMBL/GenBank/DDBJ databases">
        <title>Algicoccus daihaiensis sp.nov., isolated from Daihai Lake in Inner Mongolia.</title>
        <authorList>
            <person name="Kai J."/>
        </authorList>
    </citation>
    <scope>NUCLEOTIDE SEQUENCE [LARGE SCALE GENOMIC DNA]</scope>
    <source>
        <strain evidence="5">f23</strain>
    </source>
</reference>
<dbReference type="SUPFAM" id="SSF103378">
    <property type="entry name" value="2-methylcitrate dehydratase PrpD"/>
    <property type="match status" value="1"/>
</dbReference>
<dbReference type="Pfam" id="PF19305">
    <property type="entry name" value="MmgE_PrpD_C"/>
    <property type="match status" value="1"/>
</dbReference>
<dbReference type="InterPro" id="IPR045337">
    <property type="entry name" value="MmgE_PrpD_C"/>
</dbReference>
<dbReference type="InterPro" id="IPR005656">
    <property type="entry name" value="MmgE_PrpD"/>
</dbReference>
<dbReference type="InterPro" id="IPR036148">
    <property type="entry name" value="MmgE/PrpD_sf"/>
</dbReference>
<dbReference type="Proteomes" id="UP000831607">
    <property type="component" value="Chromosome"/>
</dbReference>
<dbReference type="PANTHER" id="PTHR16943">
    <property type="entry name" value="2-METHYLCITRATE DEHYDRATASE-RELATED"/>
    <property type="match status" value="1"/>
</dbReference>
<sequence length="456" mass="48794">MSTLTESIAQFVARPDFAENTGKVREVAKTGFIDTVGTMMAGSSEPVVKVLLEHYAHAVSGDLAPIPFARLEKSAAQAACINGAAAHALDYDDVALSGHPSTVLVPAILAQGHVLDVSGQDALDAYAVGYEVWAELIGREPGKYHLKGWHPTGVMGTVACAAALAYLYRLDSSLSARAMAIAASMASGLVANFGTMTKPFHAGRAASNAIEAIQLAKLGMTATDDVFEHHAGFLRALSIAGDVDTTSAVEQLGRVPRILEYGLSIKRYPVCYSCHRAIDGTLMLASEHDLNPNEISDITVTMGPAQASMLRNHQPQTALEAKFSIEFAVASALVDREVGLRQLTDEFVLQDCVQDQFQKVHTVINHEPCPLEPAFALNDRVQIRLNSGQVIDSGDIRFPLGNALNPMTSQALRAKFVDCVETGVRSGAKLELSADELYGRLQHLEAMPSVRGLFAN</sequence>
<evidence type="ECO:0000256" key="1">
    <source>
        <dbReference type="ARBA" id="ARBA00006174"/>
    </source>
</evidence>
<evidence type="ECO:0000259" key="3">
    <source>
        <dbReference type="Pfam" id="PF19305"/>
    </source>
</evidence>
<evidence type="ECO:0000259" key="2">
    <source>
        <dbReference type="Pfam" id="PF03972"/>
    </source>
</evidence>
<dbReference type="Gene3D" id="1.10.4100.10">
    <property type="entry name" value="2-methylcitrate dehydratase PrpD"/>
    <property type="match status" value="1"/>
</dbReference>
<feature type="domain" description="MmgE/PrpD C-terminal" evidence="3">
    <location>
        <begin position="268"/>
        <end position="425"/>
    </location>
</feature>
<dbReference type="InterPro" id="IPR045336">
    <property type="entry name" value="MmgE_PrpD_N"/>
</dbReference>
<dbReference type="Gene3D" id="3.30.1330.120">
    <property type="entry name" value="2-methylcitrate dehydratase PrpD"/>
    <property type="match status" value="1"/>
</dbReference>
<dbReference type="Pfam" id="PF03972">
    <property type="entry name" value="MmgE_PrpD_N"/>
    <property type="match status" value="1"/>
</dbReference>
<keyword evidence="5" id="KW-1185">Reference proteome</keyword>
<dbReference type="PANTHER" id="PTHR16943:SF8">
    <property type="entry name" value="2-METHYLCITRATE DEHYDRATASE"/>
    <property type="match status" value="1"/>
</dbReference>
<evidence type="ECO:0000313" key="4">
    <source>
        <dbReference type="EMBL" id="UOD49513.1"/>
    </source>
</evidence>
<evidence type="ECO:0000313" key="5">
    <source>
        <dbReference type="Proteomes" id="UP000831607"/>
    </source>
</evidence>
<dbReference type="EMBL" id="CP063982">
    <property type="protein sequence ID" value="UOD49513.1"/>
    <property type="molecule type" value="Genomic_DNA"/>
</dbReference>
<dbReference type="InterPro" id="IPR042183">
    <property type="entry name" value="MmgE/PrpD_sf_1"/>
</dbReference>
<name>A0ABY4AGU5_9BURK</name>
<proteinExistence type="inferred from homology"/>
<dbReference type="InterPro" id="IPR042188">
    <property type="entry name" value="MmgE/PrpD_sf_2"/>
</dbReference>